<accession>A0AAV8X5U6</accession>
<dbReference type="EMBL" id="JAPWTK010001161">
    <property type="protein sequence ID" value="KAJ8933793.1"/>
    <property type="molecule type" value="Genomic_DNA"/>
</dbReference>
<sequence>MDGAPAHFGRQVRAWMNVNYSERWIGWLIQIDQPEVGRGPVARPPRSPDITPLNFHAWGYLKDIVYETTMETREELSTLLLLFYDTFTAAATKEMSTSPACVYCPQRQSYFWCVYKINEY</sequence>
<evidence type="ECO:0000313" key="1">
    <source>
        <dbReference type="EMBL" id="KAJ8933793.1"/>
    </source>
</evidence>
<dbReference type="GO" id="GO:0003676">
    <property type="term" value="F:nucleic acid binding"/>
    <property type="evidence" value="ECO:0007669"/>
    <property type="project" value="InterPro"/>
</dbReference>
<dbReference type="PANTHER" id="PTHR47326:SF1">
    <property type="entry name" value="HTH PSQ-TYPE DOMAIN-CONTAINING PROTEIN"/>
    <property type="match status" value="1"/>
</dbReference>
<dbReference type="PANTHER" id="PTHR47326">
    <property type="entry name" value="TRANSPOSABLE ELEMENT TC3 TRANSPOSASE-LIKE PROTEIN"/>
    <property type="match status" value="1"/>
</dbReference>
<dbReference type="InterPro" id="IPR036397">
    <property type="entry name" value="RNaseH_sf"/>
</dbReference>
<comment type="caution">
    <text evidence="1">The sequence shown here is derived from an EMBL/GenBank/DDBJ whole genome shotgun (WGS) entry which is preliminary data.</text>
</comment>
<dbReference type="Proteomes" id="UP001162162">
    <property type="component" value="Unassembled WGS sequence"/>
</dbReference>
<dbReference type="AlphaFoldDB" id="A0AAV8X5U6"/>
<name>A0AAV8X5U6_9CUCU</name>
<organism evidence="1 2">
    <name type="scientific">Aromia moschata</name>
    <dbReference type="NCBI Taxonomy" id="1265417"/>
    <lineage>
        <taxon>Eukaryota</taxon>
        <taxon>Metazoa</taxon>
        <taxon>Ecdysozoa</taxon>
        <taxon>Arthropoda</taxon>
        <taxon>Hexapoda</taxon>
        <taxon>Insecta</taxon>
        <taxon>Pterygota</taxon>
        <taxon>Neoptera</taxon>
        <taxon>Endopterygota</taxon>
        <taxon>Coleoptera</taxon>
        <taxon>Polyphaga</taxon>
        <taxon>Cucujiformia</taxon>
        <taxon>Chrysomeloidea</taxon>
        <taxon>Cerambycidae</taxon>
        <taxon>Cerambycinae</taxon>
        <taxon>Callichromatini</taxon>
        <taxon>Aromia</taxon>
    </lineage>
</organism>
<reference evidence="1" key="1">
    <citation type="journal article" date="2023" name="Insect Mol. Biol.">
        <title>Genome sequencing provides insights into the evolution of gene families encoding plant cell wall-degrading enzymes in longhorned beetles.</title>
        <authorList>
            <person name="Shin N.R."/>
            <person name="Okamura Y."/>
            <person name="Kirsch R."/>
            <person name="Pauchet Y."/>
        </authorList>
    </citation>
    <scope>NUCLEOTIDE SEQUENCE</scope>
    <source>
        <strain evidence="1">AMC_N1</strain>
    </source>
</reference>
<evidence type="ECO:0000313" key="2">
    <source>
        <dbReference type="Proteomes" id="UP001162162"/>
    </source>
</evidence>
<proteinExistence type="predicted"/>
<keyword evidence="2" id="KW-1185">Reference proteome</keyword>
<dbReference type="Gene3D" id="3.30.420.10">
    <property type="entry name" value="Ribonuclease H-like superfamily/Ribonuclease H"/>
    <property type="match status" value="1"/>
</dbReference>
<protein>
    <submittedName>
        <fullName evidence="1">Uncharacterized protein</fullName>
    </submittedName>
</protein>
<gene>
    <name evidence="1" type="ORF">NQ318_001523</name>
</gene>